<dbReference type="EMBL" id="CP095407">
    <property type="protein sequence ID" value="USU96604.1"/>
    <property type="molecule type" value="Genomic_DNA"/>
</dbReference>
<evidence type="ECO:0000313" key="1">
    <source>
        <dbReference type="EMBL" id="RSO62364.1"/>
    </source>
</evidence>
<dbReference type="EMBL" id="RFEW01000002">
    <property type="protein sequence ID" value="RSO62364.1"/>
    <property type="molecule type" value="Genomic_DNA"/>
</dbReference>
<sequence length="160" mass="18517">MRSLHQVAASEIAVVPYYLNGYQQNGLQYGVNEYERAEPLGAQCANCHTILWITGRSDPILNETKPKNIPDSGPIYREYIQDNLKRFLRSLPACPNCHQQTYDLFVHTTTLTRFEDGSSYPKYPEEYYGVDEERSAKVKDKAVWWYGDEAEAKRLNLNFL</sequence>
<reference evidence="1 3" key="1">
    <citation type="submission" date="2018-10" db="EMBL/GenBank/DDBJ databases">
        <title>GWAS and RNA-Seq identify cryptic mechanisms of antimicrobial resistance in Acinetobacter baumannii.</title>
        <authorList>
            <person name="Sahl J.W."/>
        </authorList>
    </citation>
    <scope>NUCLEOTIDE SEQUENCE [LARGE SCALE GENOMIC DNA]</scope>
    <source>
        <strain evidence="1 3">TG41884</strain>
    </source>
</reference>
<proteinExistence type="predicted"/>
<dbReference type="SUPFAM" id="SSF48695">
    <property type="entry name" value="Multiheme cytochromes"/>
    <property type="match status" value="1"/>
</dbReference>
<protein>
    <submittedName>
        <fullName evidence="1">Uncharacterized protein</fullName>
    </submittedName>
</protein>
<gene>
    <name evidence="1" type="ORF">EA752_02565</name>
    <name evidence="2" type="ORF">MWH18_10260</name>
</gene>
<evidence type="ECO:0000313" key="3">
    <source>
        <dbReference type="Proteomes" id="UP000271320"/>
    </source>
</evidence>
<evidence type="ECO:0000313" key="2">
    <source>
        <dbReference type="EMBL" id="USU96604.1"/>
    </source>
</evidence>
<dbReference type="RefSeq" id="WP_017385962.1">
    <property type="nucleotide sequence ID" value="NZ_BBTQ01000044.1"/>
</dbReference>
<organism evidence="1 3">
    <name type="scientific">Acinetobacter pittii</name>
    <name type="common">Acinetobacter genomosp. 3</name>
    <dbReference type="NCBI Taxonomy" id="48296"/>
    <lineage>
        <taxon>Bacteria</taxon>
        <taxon>Pseudomonadati</taxon>
        <taxon>Pseudomonadota</taxon>
        <taxon>Gammaproteobacteria</taxon>
        <taxon>Moraxellales</taxon>
        <taxon>Moraxellaceae</taxon>
        <taxon>Acinetobacter</taxon>
        <taxon>Acinetobacter calcoaceticus/baumannii complex</taxon>
    </lineage>
</organism>
<accession>A0A0R0XD55</accession>
<dbReference type="AlphaFoldDB" id="A0A0R0XD55"/>
<name>A0A0R0XD55_ACIPI</name>
<dbReference type="InterPro" id="IPR036280">
    <property type="entry name" value="Multihaem_cyt_sf"/>
</dbReference>
<reference evidence="2" key="2">
    <citation type="submission" date="2022-04" db="EMBL/GenBank/DDBJ databases">
        <title>Emergence of ST220 Acinetobacter pittii strain in bloodstream infection, which co-producing chromosomal NDM-1 and OXA-820 carbapenemases.</title>
        <authorList>
            <person name="Tian C."/>
            <person name="Xing M."/>
            <person name="Fu L."/>
            <person name="Xia D."/>
        </authorList>
    </citation>
    <scope>NUCLEOTIDE SEQUENCE</scope>
    <source>
        <strain evidence="2">TCM</strain>
    </source>
</reference>
<dbReference type="Proteomes" id="UP000271320">
    <property type="component" value="Unassembled WGS sequence"/>
</dbReference>
<dbReference type="Proteomes" id="UP001055514">
    <property type="component" value="Chromosome"/>
</dbReference>